<feature type="transmembrane region" description="Helical" evidence="6">
    <location>
        <begin position="84"/>
        <end position="101"/>
    </location>
</feature>
<name>A0A134AKY1_9FIRM</name>
<dbReference type="EMBL" id="LSDG01000002">
    <property type="protein sequence ID" value="KXB68372.1"/>
    <property type="molecule type" value="Genomic_DNA"/>
</dbReference>
<dbReference type="InterPro" id="IPR010343">
    <property type="entry name" value="ArAE_1"/>
</dbReference>
<feature type="transmembrane region" description="Helical" evidence="6">
    <location>
        <begin position="18"/>
        <end position="39"/>
    </location>
</feature>
<accession>A0A134AKY1</accession>
<feature type="transmembrane region" description="Helical" evidence="6">
    <location>
        <begin position="134"/>
        <end position="152"/>
    </location>
</feature>
<dbReference type="OrthoDB" id="1653617at2"/>
<keyword evidence="3 6" id="KW-0812">Transmembrane</keyword>
<evidence type="ECO:0000256" key="3">
    <source>
        <dbReference type="ARBA" id="ARBA00022692"/>
    </source>
</evidence>
<feature type="transmembrane region" description="Helical" evidence="6">
    <location>
        <begin position="60"/>
        <end position="78"/>
    </location>
</feature>
<evidence type="ECO:0000256" key="5">
    <source>
        <dbReference type="ARBA" id="ARBA00023136"/>
    </source>
</evidence>
<dbReference type="AlphaFoldDB" id="A0A134AKY1"/>
<evidence type="ECO:0000313" key="7">
    <source>
        <dbReference type="EMBL" id="KXB68372.1"/>
    </source>
</evidence>
<evidence type="ECO:0000256" key="1">
    <source>
        <dbReference type="ARBA" id="ARBA00004651"/>
    </source>
</evidence>
<dbReference type="PATRIC" id="fig|755172.3.peg.80"/>
<evidence type="ECO:0000313" key="8">
    <source>
        <dbReference type="Proteomes" id="UP000070442"/>
    </source>
</evidence>
<evidence type="ECO:0000256" key="6">
    <source>
        <dbReference type="SAM" id="Phobius"/>
    </source>
</evidence>
<comment type="caution">
    <text evidence="7">The sequence shown here is derived from an EMBL/GenBank/DDBJ whole genome shotgun (WGS) entry which is preliminary data.</text>
</comment>
<keyword evidence="2" id="KW-1003">Cell membrane</keyword>
<protein>
    <submittedName>
        <fullName evidence="7">Uncharacterized protein</fullName>
    </submittedName>
</protein>
<sequence>MPKEKKIPLIGMRTFKTALSVVVSLFISNVIGLNTPLFVAIASMTTMQPSVHETHKAVRLRMFTCVIGVVLGYFLSLITDNHYIRPLIAGIGIIIIILTLLHFKLNRYINLTNIIFVASFSSTQSQWVYGVNRLLGTLLGITVSMIINYLIARPTPKVSFEALLEKTYDDIFYLSEGILLADEKPKLDGLQKELNKAQDSFELIRKEIDEPFSRDVNIEGVERLLELFTEVFVDLQVLLKFNIADARFTVENKLRVQDIFHYTEMFQSKDQTVPDFMVNYHVNDILTHLEEIQHLYDEGVTHV</sequence>
<dbReference type="Pfam" id="PF06081">
    <property type="entry name" value="ArAE_1"/>
    <property type="match status" value="1"/>
</dbReference>
<gene>
    <name evidence="7" type="ORF">HMPREF1863_00084</name>
</gene>
<keyword evidence="4 6" id="KW-1133">Transmembrane helix</keyword>
<organism evidence="7 8">
    <name type="scientific">Aedoeadaptatus coxii</name>
    <dbReference type="NCBI Taxonomy" id="755172"/>
    <lineage>
        <taxon>Bacteria</taxon>
        <taxon>Bacillati</taxon>
        <taxon>Bacillota</taxon>
        <taxon>Tissierellia</taxon>
        <taxon>Tissierellales</taxon>
        <taxon>Peptoniphilaceae</taxon>
        <taxon>Aedoeadaptatus</taxon>
    </lineage>
</organism>
<dbReference type="GO" id="GO:0005886">
    <property type="term" value="C:plasma membrane"/>
    <property type="evidence" value="ECO:0007669"/>
    <property type="project" value="UniProtKB-SubCell"/>
</dbReference>
<comment type="subcellular location">
    <subcellularLocation>
        <location evidence="1">Cell membrane</location>
        <topology evidence="1">Multi-pass membrane protein</topology>
    </subcellularLocation>
</comment>
<proteinExistence type="predicted"/>
<keyword evidence="5 6" id="KW-0472">Membrane</keyword>
<dbReference type="Proteomes" id="UP000070442">
    <property type="component" value="Unassembled WGS sequence"/>
</dbReference>
<keyword evidence="8" id="KW-1185">Reference proteome</keyword>
<dbReference type="STRING" id="755172.HMPREF1863_00084"/>
<evidence type="ECO:0000256" key="4">
    <source>
        <dbReference type="ARBA" id="ARBA00022989"/>
    </source>
</evidence>
<reference evidence="8" key="1">
    <citation type="submission" date="2016-01" db="EMBL/GenBank/DDBJ databases">
        <authorList>
            <person name="Mitreva M."/>
            <person name="Pepin K.H."/>
            <person name="Mihindukulasuriya K.A."/>
            <person name="Fulton R."/>
            <person name="Fronick C."/>
            <person name="O'Laughlin M."/>
            <person name="Miner T."/>
            <person name="Herter B."/>
            <person name="Rosa B.A."/>
            <person name="Cordes M."/>
            <person name="Tomlinson C."/>
            <person name="Wollam A."/>
            <person name="Palsikar V.B."/>
            <person name="Mardis E.R."/>
            <person name="Wilson R.K."/>
        </authorList>
    </citation>
    <scope>NUCLEOTIDE SEQUENCE [LARGE SCALE GENOMIC DNA]</scope>
    <source>
        <strain evidence="8">DNF00729</strain>
    </source>
</reference>
<evidence type="ECO:0000256" key="2">
    <source>
        <dbReference type="ARBA" id="ARBA00022475"/>
    </source>
</evidence>
<dbReference type="RefSeq" id="WP_068366087.1">
    <property type="nucleotide sequence ID" value="NZ_CAMYBE010000006.1"/>
</dbReference>